<protein>
    <submittedName>
        <fullName evidence="1">Uncharacterized protein</fullName>
    </submittedName>
</protein>
<proteinExistence type="predicted"/>
<dbReference type="EMBL" id="GBRH01237246">
    <property type="protein sequence ID" value="JAD60649.1"/>
    <property type="molecule type" value="Transcribed_RNA"/>
</dbReference>
<dbReference type="AlphaFoldDB" id="A0A0A9B9N6"/>
<name>A0A0A9B9N6_ARUDO</name>
<evidence type="ECO:0000313" key="1">
    <source>
        <dbReference type="EMBL" id="JAD60649.1"/>
    </source>
</evidence>
<reference evidence="1" key="2">
    <citation type="journal article" date="2015" name="Data Brief">
        <title>Shoot transcriptome of the giant reed, Arundo donax.</title>
        <authorList>
            <person name="Barrero R.A."/>
            <person name="Guerrero F.D."/>
            <person name="Moolhuijzen P."/>
            <person name="Goolsby J.A."/>
            <person name="Tidwell J."/>
            <person name="Bellgard S.E."/>
            <person name="Bellgard M.I."/>
        </authorList>
    </citation>
    <scope>NUCLEOTIDE SEQUENCE</scope>
    <source>
        <tissue evidence="1">Shoot tissue taken approximately 20 cm above the soil surface</tissue>
    </source>
</reference>
<sequence length="64" mass="7340">MALCKMITLLSFPYFLVLCLGTLHCVLVFQCPKSSGLFSFELYADYRNFTSRMRATSSALNYRV</sequence>
<reference evidence="1" key="1">
    <citation type="submission" date="2014-09" db="EMBL/GenBank/DDBJ databases">
        <authorList>
            <person name="Magalhaes I.L.F."/>
            <person name="Oliveira U."/>
            <person name="Santos F.R."/>
            <person name="Vidigal T.H.D.A."/>
            <person name="Brescovit A.D."/>
            <person name="Santos A.J."/>
        </authorList>
    </citation>
    <scope>NUCLEOTIDE SEQUENCE</scope>
    <source>
        <tissue evidence="1">Shoot tissue taken approximately 20 cm above the soil surface</tissue>
    </source>
</reference>
<organism evidence="1">
    <name type="scientific">Arundo donax</name>
    <name type="common">Giant reed</name>
    <name type="synonym">Donax arundinaceus</name>
    <dbReference type="NCBI Taxonomy" id="35708"/>
    <lineage>
        <taxon>Eukaryota</taxon>
        <taxon>Viridiplantae</taxon>
        <taxon>Streptophyta</taxon>
        <taxon>Embryophyta</taxon>
        <taxon>Tracheophyta</taxon>
        <taxon>Spermatophyta</taxon>
        <taxon>Magnoliopsida</taxon>
        <taxon>Liliopsida</taxon>
        <taxon>Poales</taxon>
        <taxon>Poaceae</taxon>
        <taxon>PACMAD clade</taxon>
        <taxon>Arundinoideae</taxon>
        <taxon>Arundineae</taxon>
        <taxon>Arundo</taxon>
    </lineage>
</organism>
<accession>A0A0A9B9N6</accession>